<feature type="signal peptide" evidence="2">
    <location>
        <begin position="1"/>
        <end position="24"/>
    </location>
</feature>
<protein>
    <recommendedName>
        <fullName evidence="5">Carboxypeptidase regulatory-like domain-containing protein</fullName>
    </recommendedName>
</protein>
<dbReference type="OrthoDB" id="287810at2"/>
<keyword evidence="2" id="KW-0732">Signal</keyword>
<feature type="region of interest" description="Disordered" evidence="1">
    <location>
        <begin position="95"/>
        <end position="133"/>
    </location>
</feature>
<accession>A0A518CGA3</accession>
<gene>
    <name evidence="3" type="ORF">Pan97_53470</name>
</gene>
<feature type="chain" id="PRO_5022040297" description="Carboxypeptidase regulatory-like domain-containing protein" evidence="2">
    <location>
        <begin position="25"/>
        <end position="133"/>
    </location>
</feature>
<proteinExistence type="predicted"/>
<sequence length="133" mass="13723" precursor="true">MKCALGVSLLATLAMLLGCGGGYDGPPVGSVSGIVTIQGKPASDVVVEFTPLEGGRGSTGTTDDSGRYELIYSSSKMGAQVGKHSVTISGNQVLDDSNTNLMKPKTSVPKEVAETKREVEVNSGSNTIDLEYP</sequence>
<dbReference type="AlphaFoldDB" id="A0A518CGA3"/>
<evidence type="ECO:0000313" key="3">
    <source>
        <dbReference type="EMBL" id="QDU78262.1"/>
    </source>
</evidence>
<evidence type="ECO:0000256" key="2">
    <source>
        <dbReference type="SAM" id="SignalP"/>
    </source>
</evidence>
<dbReference type="RefSeq" id="WP_144977944.1">
    <property type="nucleotide sequence ID" value="NZ_CP036289.1"/>
</dbReference>
<keyword evidence="4" id="KW-1185">Reference proteome</keyword>
<feature type="compositionally biased region" description="Polar residues" evidence="1">
    <location>
        <begin position="122"/>
        <end position="133"/>
    </location>
</feature>
<dbReference type="Proteomes" id="UP000318626">
    <property type="component" value="Chromosome"/>
</dbReference>
<dbReference type="EMBL" id="CP036289">
    <property type="protein sequence ID" value="QDU78262.1"/>
    <property type="molecule type" value="Genomic_DNA"/>
</dbReference>
<evidence type="ECO:0000313" key="4">
    <source>
        <dbReference type="Proteomes" id="UP000318626"/>
    </source>
</evidence>
<evidence type="ECO:0000256" key="1">
    <source>
        <dbReference type="SAM" id="MobiDB-lite"/>
    </source>
</evidence>
<feature type="compositionally biased region" description="Basic and acidic residues" evidence="1">
    <location>
        <begin position="111"/>
        <end position="120"/>
    </location>
</feature>
<name>A0A518CGA3_9BACT</name>
<dbReference type="PROSITE" id="PS51257">
    <property type="entry name" value="PROKAR_LIPOPROTEIN"/>
    <property type="match status" value="1"/>
</dbReference>
<evidence type="ECO:0008006" key="5">
    <source>
        <dbReference type="Google" id="ProtNLM"/>
    </source>
</evidence>
<organism evidence="3 4">
    <name type="scientific">Bremerella volcania</name>
    <dbReference type="NCBI Taxonomy" id="2527984"/>
    <lineage>
        <taxon>Bacteria</taxon>
        <taxon>Pseudomonadati</taxon>
        <taxon>Planctomycetota</taxon>
        <taxon>Planctomycetia</taxon>
        <taxon>Pirellulales</taxon>
        <taxon>Pirellulaceae</taxon>
        <taxon>Bremerella</taxon>
    </lineage>
</organism>
<dbReference type="KEGG" id="bvo:Pan97_53470"/>
<reference evidence="4" key="1">
    <citation type="submission" date="2019-02" db="EMBL/GenBank/DDBJ databases">
        <title>Deep-cultivation of Planctomycetes and their phenomic and genomic characterization uncovers novel biology.</title>
        <authorList>
            <person name="Wiegand S."/>
            <person name="Jogler M."/>
            <person name="Boedeker C."/>
            <person name="Pinto D."/>
            <person name="Vollmers J."/>
            <person name="Rivas-Marin E."/>
            <person name="Kohn T."/>
            <person name="Peeters S.H."/>
            <person name="Heuer A."/>
            <person name="Rast P."/>
            <person name="Oberbeckmann S."/>
            <person name="Bunk B."/>
            <person name="Jeske O."/>
            <person name="Meyerdierks A."/>
            <person name="Storesund J.E."/>
            <person name="Kallscheuer N."/>
            <person name="Luecker S."/>
            <person name="Lage O.M."/>
            <person name="Pohl T."/>
            <person name="Merkel B.J."/>
            <person name="Hornburger P."/>
            <person name="Mueller R.-W."/>
            <person name="Bruemmer F."/>
            <person name="Labrenz M."/>
            <person name="Spormann A.M."/>
            <person name="Op den Camp H."/>
            <person name="Overmann J."/>
            <person name="Amann R."/>
            <person name="Jetten M.S.M."/>
            <person name="Mascher T."/>
            <person name="Medema M.H."/>
            <person name="Devos D.P."/>
            <person name="Kaster A.-K."/>
            <person name="Ovreas L."/>
            <person name="Rohde M."/>
            <person name="Galperin M.Y."/>
            <person name="Jogler C."/>
        </authorList>
    </citation>
    <scope>NUCLEOTIDE SEQUENCE [LARGE SCALE GENOMIC DNA]</scope>
    <source>
        <strain evidence="4">Pan97</strain>
    </source>
</reference>